<feature type="non-terminal residue" evidence="2">
    <location>
        <position position="377"/>
    </location>
</feature>
<evidence type="ECO:0000313" key="3">
    <source>
        <dbReference type="Proteomes" id="UP000246464"/>
    </source>
</evidence>
<organism evidence="2 3">
    <name type="scientific">Scophthalmus maximus</name>
    <name type="common">Turbot</name>
    <name type="synonym">Psetta maxima</name>
    <dbReference type="NCBI Taxonomy" id="52904"/>
    <lineage>
        <taxon>Eukaryota</taxon>
        <taxon>Metazoa</taxon>
        <taxon>Chordata</taxon>
        <taxon>Craniata</taxon>
        <taxon>Vertebrata</taxon>
        <taxon>Euteleostomi</taxon>
        <taxon>Actinopterygii</taxon>
        <taxon>Neopterygii</taxon>
        <taxon>Teleostei</taxon>
        <taxon>Neoteleostei</taxon>
        <taxon>Acanthomorphata</taxon>
        <taxon>Carangaria</taxon>
        <taxon>Pleuronectiformes</taxon>
        <taxon>Pleuronectoidei</taxon>
        <taxon>Scophthalmidae</taxon>
        <taxon>Scophthalmus</taxon>
    </lineage>
</organism>
<proteinExistence type="predicted"/>
<dbReference type="Proteomes" id="UP000246464">
    <property type="component" value="Chromosome 10"/>
</dbReference>
<sequence>MEIDARFRYYFQHPWSRLIVAYLVTFFNFLIFAEDPISHSQTEAHMIVVGNCFSFLFNKYPGREWNALKVTCWILAIICGLVAGKFIFHRQLFGRYLRLKMFREDHGSWMTMFFSTILFLFIFSHIYNLFLLMAGSMEPHMVTEYMGIRNESFMKIAAVGTWMGDFVTAWMVTDMMLQDQHYPDWGKAARRFWKQGNNRIVLFCPFQGYTQSIAVLIFPHSVSAPLIRRTGRKSMDTARKPSGIALCYATSARSQQGSFTRLAAVSQMRQANASSSGFISGPRVSKRTRLKQSDVCATPSLTSQTKFVSNVSFFRRLEGVAATSGGRCQKWGYMLKKSISLWNSESPQNASPQQLEWDKSWRALSAMQPADVWCENA</sequence>
<gene>
    <name evidence="2" type="ORF">SMAX5B_001359</name>
</gene>
<dbReference type="PANTHER" id="PTHR31226:SF1">
    <property type="entry name" value="TRANSMEMBRANE PROTEIN 117"/>
    <property type="match status" value="1"/>
</dbReference>
<keyword evidence="3" id="KW-1185">Reference proteome</keyword>
<dbReference type="Pfam" id="PF15113">
    <property type="entry name" value="TMEM117"/>
    <property type="match status" value="1"/>
</dbReference>
<feature type="transmembrane region" description="Helical" evidence="1">
    <location>
        <begin position="67"/>
        <end position="88"/>
    </location>
</feature>
<dbReference type="InterPro" id="IPR029370">
    <property type="entry name" value="TMEM117"/>
</dbReference>
<name>A0A2U9BWR0_SCOMX</name>
<dbReference type="GO" id="GO:0070059">
    <property type="term" value="P:intrinsic apoptotic signaling pathway in response to endoplasmic reticulum stress"/>
    <property type="evidence" value="ECO:0007669"/>
    <property type="project" value="TreeGrafter"/>
</dbReference>
<keyword evidence="1" id="KW-1133">Transmembrane helix</keyword>
<accession>A0A2U9BWR0</accession>
<feature type="transmembrane region" description="Helical" evidence="1">
    <location>
        <begin position="109"/>
        <end position="133"/>
    </location>
</feature>
<evidence type="ECO:0000313" key="2">
    <source>
        <dbReference type="EMBL" id="AWP08150.1"/>
    </source>
</evidence>
<dbReference type="PANTHER" id="PTHR31226">
    <property type="entry name" value="TRANSMEMBRANE PROTEIN 117"/>
    <property type="match status" value="1"/>
</dbReference>
<keyword evidence="1" id="KW-0472">Membrane</keyword>
<evidence type="ECO:0000256" key="1">
    <source>
        <dbReference type="SAM" id="Phobius"/>
    </source>
</evidence>
<feature type="transmembrane region" description="Helical" evidence="1">
    <location>
        <begin position="15"/>
        <end position="32"/>
    </location>
</feature>
<reference evidence="2 3" key="1">
    <citation type="submission" date="2017-12" db="EMBL/GenBank/DDBJ databases">
        <title>Integrating genomic resources of turbot (Scophthalmus maximus) in depth evaluation of genetic and physical mapping variation across individuals.</title>
        <authorList>
            <person name="Martinez P."/>
        </authorList>
    </citation>
    <scope>NUCLEOTIDE SEQUENCE [LARGE SCALE GENOMIC DNA]</scope>
</reference>
<keyword evidence="1 2" id="KW-0812">Transmembrane</keyword>
<dbReference type="EMBL" id="CP026252">
    <property type="protein sequence ID" value="AWP08150.1"/>
    <property type="molecule type" value="Genomic_DNA"/>
</dbReference>
<protein>
    <submittedName>
        <fullName evidence="2">Putative transmembrane protein 117-like</fullName>
    </submittedName>
</protein>
<dbReference type="AlphaFoldDB" id="A0A2U9BWR0"/>